<keyword evidence="1" id="KW-0472">Membrane</keyword>
<dbReference type="EMBL" id="CP042913">
    <property type="protein sequence ID" value="QEG34848.1"/>
    <property type="molecule type" value="Genomic_DNA"/>
</dbReference>
<evidence type="ECO:0000313" key="3">
    <source>
        <dbReference type="Proteomes" id="UP000323917"/>
    </source>
</evidence>
<dbReference type="Gene3D" id="1.10.287.110">
    <property type="entry name" value="DnaJ domain"/>
    <property type="match status" value="1"/>
</dbReference>
<keyword evidence="3" id="KW-1185">Reference proteome</keyword>
<proteinExistence type="predicted"/>
<evidence type="ECO:0008006" key="4">
    <source>
        <dbReference type="Google" id="ProtNLM"/>
    </source>
</evidence>
<dbReference type="OrthoDB" id="292111at2"/>
<dbReference type="SUPFAM" id="SSF46565">
    <property type="entry name" value="Chaperone J-domain"/>
    <property type="match status" value="1"/>
</dbReference>
<keyword evidence="1" id="KW-1133">Transmembrane helix</keyword>
<name>A0A5B9Q750_9BACT</name>
<feature type="transmembrane region" description="Helical" evidence="1">
    <location>
        <begin position="26"/>
        <end position="48"/>
    </location>
</feature>
<keyword evidence="1" id="KW-0812">Transmembrane</keyword>
<organism evidence="2 3">
    <name type="scientific">Bythopirellula goksoeyrii</name>
    <dbReference type="NCBI Taxonomy" id="1400387"/>
    <lineage>
        <taxon>Bacteria</taxon>
        <taxon>Pseudomonadati</taxon>
        <taxon>Planctomycetota</taxon>
        <taxon>Planctomycetia</taxon>
        <taxon>Pirellulales</taxon>
        <taxon>Lacipirellulaceae</taxon>
        <taxon>Bythopirellula</taxon>
    </lineage>
</organism>
<gene>
    <name evidence="2" type="ORF">Pr1d_21350</name>
</gene>
<dbReference type="KEGG" id="bgok:Pr1d_21350"/>
<evidence type="ECO:0000313" key="2">
    <source>
        <dbReference type="EMBL" id="QEG34848.1"/>
    </source>
</evidence>
<dbReference type="Proteomes" id="UP000323917">
    <property type="component" value="Chromosome"/>
</dbReference>
<reference evidence="2 3" key="1">
    <citation type="submission" date="2019-08" db="EMBL/GenBank/DDBJ databases">
        <title>Deep-cultivation of Planctomycetes and their phenomic and genomic characterization uncovers novel biology.</title>
        <authorList>
            <person name="Wiegand S."/>
            <person name="Jogler M."/>
            <person name="Boedeker C."/>
            <person name="Pinto D."/>
            <person name="Vollmers J."/>
            <person name="Rivas-Marin E."/>
            <person name="Kohn T."/>
            <person name="Peeters S.H."/>
            <person name="Heuer A."/>
            <person name="Rast P."/>
            <person name="Oberbeckmann S."/>
            <person name="Bunk B."/>
            <person name="Jeske O."/>
            <person name="Meyerdierks A."/>
            <person name="Storesund J.E."/>
            <person name="Kallscheuer N."/>
            <person name="Luecker S."/>
            <person name="Lage O.M."/>
            <person name="Pohl T."/>
            <person name="Merkel B.J."/>
            <person name="Hornburger P."/>
            <person name="Mueller R.-W."/>
            <person name="Bruemmer F."/>
            <person name="Labrenz M."/>
            <person name="Spormann A.M."/>
            <person name="Op den Camp H."/>
            <person name="Overmann J."/>
            <person name="Amann R."/>
            <person name="Jetten M.S.M."/>
            <person name="Mascher T."/>
            <person name="Medema M.H."/>
            <person name="Devos D.P."/>
            <person name="Kaster A.-K."/>
            <person name="Ovreas L."/>
            <person name="Rohde M."/>
            <person name="Galperin M.Y."/>
            <person name="Jogler C."/>
        </authorList>
    </citation>
    <scope>NUCLEOTIDE SEQUENCE [LARGE SCALE GENOMIC DNA]</scope>
    <source>
        <strain evidence="2 3">Pr1d</strain>
    </source>
</reference>
<protein>
    <recommendedName>
        <fullName evidence="4">DnaJ domain protein</fullName>
    </recommendedName>
</protein>
<sequence length="141" mass="15727">MSHFAALMLSATSTTRWPDSIDATITASYLAVILGIPILGYVVMVLDFRRWLRSLRRSLVIVSRAVTTVPYWALLERPACLRAFDLKMPCTEAEVLAAYREKAKTMHPDRGGDLKSFLRLQKNVDKALKLVRGNEGDSSGS</sequence>
<evidence type="ECO:0000256" key="1">
    <source>
        <dbReference type="SAM" id="Phobius"/>
    </source>
</evidence>
<dbReference type="InterPro" id="IPR036869">
    <property type="entry name" value="J_dom_sf"/>
</dbReference>
<accession>A0A5B9Q750</accession>
<dbReference type="RefSeq" id="WP_148073439.1">
    <property type="nucleotide sequence ID" value="NZ_CP042913.1"/>
</dbReference>
<dbReference type="AlphaFoldDB" id="A0A5B9Q750"/>